<proteinExistence type="predicted"/>
<keyword evidence="3" id="KW-0963">Cytoplasm</keyword>
<dbReference type="eggNOG" id="KOG3535">
    <property type="taxonomic scope" value="Eukaryota"/>
</dbReference>
<dbReference type="InterPro" id="IPR006020">
    <property type="entry name" value="PTB/PI_dom"/>
</dbReference>
<evidence type="ECO:0000313" key="7">
    <source>
        <dbReference type="EMBL" id="EFX66489.1"/>
    </source>
</evidence>
<dbReference type="PANTHER" id="PTHR47695">
    <property type="entry name" value="PID DOMAIN-CONTAINING PROTEIN"/>
    <property type="match status" value="1"/>
</dbReference>
<dbReference type="FunFam" id="2.30.29.30:FF:000262">
    <property type="entry name" value="Disabled, isoform F"/>
    <property type="match status" value="1"/>
</dbReference>
<dbReference type="OrthoDB" id="10069833at2759"/>
<reference evidence="7 8" key="1">
    <citation type="journal article" date="2011" name="Science">
        <title>The ecoresponsive genome of Daphnia pulex.</title>
        <authorList>
            <person name="Colbourne J.K."/>
            <person name="Pfrender M.E."/>
            <person name="Gilbert D."/>
            <person name="Thomas W.K."/>
            <person name="Tucker A."/>
            <person name="Oakley T.H."/>
            <person name="Tokishita S."/>
            <person name="Aerts A."/>
            <person name="Arnold G.J."/>
            <person name="Basu M.K."/>
            <person name="Bauer D.J."/>
            <person name="Caceres C.E."/>
            <person name="Carmel L."/>
            <person name="Casola C."/>
            <person name="Choi J.H."/>
            <person name="Detter J.C."/>
            <person name="Dong Q."/>
            <person name="Dusheyko S."/>
            <person name="Eads B.D."/>
            <person name="Frohlich T."/>
            <person name="Geiler-Samerotte K.A."/>
            <person name="Gerlach D."/>
            <person name="Hatcher P."/>
            <person name="Jogdeo S."/>
            <person name="Krijgsveld J."/>
            <person name="Kriventseva E.V."/>
            <person name="Kultz D."/>
            <person name="Laforsch C."/>
            <person name="Lindquist E."/>
            <person name="Lopez J."/>
            <person name="Manak J.R."/>
            <person name="Muller J."/>
            <person name="Pangilinan J."/>
            <person name="Patwardhan R.P."/>
            <person name="Pitluck S."/>
            <person name="Pritham E.J."/>
            <person name="Rechtsteiner A."/>
            <person name="Rho M."/>
            <person name="Rogozin I.B."/>
            <person name="Sakarya O."/>
            <person name="Salamov A."/>
            <person name="Schaack S."/>
            <person name="Shapiro H."/>
            <person name="Shiga Y."/>
            <person name="Skalitzky C."/>
            <person name="Smith Z."/>
            <person name="Souvorov A."/>
            <person name="Sung W."/>
            <person name="Tang Z."/>
            <person name="Tsuchiya D."/>
            <person name="Tu H."/>
            <person name="Vos H."/>
            <person name="Wang M."/>
            <person name="Wolf Y.I."/>
            <person name="Yamagata H."/>
            <person name="Yamada T."/>
            <person name="Ye Y."/>
            <person name="Shaw J.R."/>
            <person name="Andrews J."/>
            <person name="Crease T.J."/>
            <person name="Tang H."/>
            <person name="Lucas S.M."/>
            <person name="Robertson H.M."/>
            <person name="Bork P."/>
            <person name="Koonin E.V."/>
            <person name="Zdobnov E.M."/>
            <person name="Grigoriev I.V."/>
            <person name="Lynch M."/>
            <person name="Boore J.L."/>
        </authorList>
    </citation>
    <scope>NUCLEOTIDE SEQUENCE [LARGE SCALE GENOMIC DNA]</scope>
</reference>
<dbReference type="Proteomes" id="UP000000305">
    <property type="component" value="Unassembled WGS sequence"/>
</dbReference>
<evidence type="ECO:0000256" key="4">
    <source>
        <dbReference type="ARBA" id="ARBA00022553"/>
    </source>
</evidence>
<dbReference type="GO" id="GO:0005737">
    <property type="term" value="C:cytoplasm"/>
    <property type="evidence" value="ECO:0007669"/>
    <property type="project" value="UniProtKB-SubCell"/>
</dbReference>
<keyword evidence="5" id="KW-0221">Differentiation</keyword>
<keyword evidence="4" id="KW-0597">Phosphoprotein</keyword>
<feature type="domain" description="PID" evidence="6">
    <location>
        <begin position="4"/>
        <end position="135"/>
    </location>
</feature>
<evidence type="ECO:0000256" key="1">
    <source>
        <dbReference type="ARBA" id="ARBA00004496"/>
    </source>
</evidence>
<dbReference type="GO" id="GO:0030154">
    <property type="term" value="P:cell differentiation"/>
    <property type="evidence" value="ECO:0007669"/>
    <property type="project" value="UniProtKB-KW"/>
</dbReference>
<dbReference type="EMBL" id="GL732702">
    <property type="protein sequence ID" value="EFX66489.1"/>
    <property type="molecule type" value="Genomic_DNA"/>
</dbReference>
<accession>E9HP32</accession>
<dbReference type="Gene3D" id="2.30.29.30">
    <property type="entry name" value="Pleckstrin-homology domain (PH domain)/Phosphotyrosine-binding domain (PTB)"/>
    <property type="match status" value="1"/>
</dbReference>
<dbReference type="PANTHER" id="PTHR47695:SF3">
    <property type="entry name" value="PID DOMAIN-CONTAINING PROTEIN"/>
    <property type="match status" value="1"/>
</dbReference>
<gene>
    <name evidence="7" type="ORF">DAPPUDRAFT_64610</name>
</gene>
<dbReference type="OMA" id="RINSTCA"/>
<dbReference type="InterPro" id="IPR011993">
    <property type="entry name" value="PH-like_dom_sf"/>
</dbReference>
<dbReference type="KEGG" id="dpx:DAPPUDRAFT_64610"/>
<dbReference type="SUPFAM" id="SSF50729">
    <property type="entry name" value="PH domain-like"/>
    <property type="match status" value="1"/>
</dbReference>
<dbReference type="InParanoid" id="E9HP32"/>
<organism evidence="7 8">
    <name type="scientific">Daphnia pulex</name>
    <name type="common">Water flea</name>
    <dbReference type="NCBI Taxonomy" id="6669"/>
    <lineage>
        <taxon>Eukaryota</taxon>
        <taxon>Metazoa</taxon>
        <taxon>Ecdysozoa</taxon>
        <taxon>Arthropoda</taxon>
        <taxon>Crustacea</taxon>
        <taxon>Branchiopoda</taxon>
        <taxon>Diplostraca</taxon>
        <taxon>Cladocera</taxon>
        <taxon>Anomopoda</taxon>
        <taxon>Daphniidae</taxon>
        <taxon>Daphnia</taxon>
    </lineage>
</organism>
<evidence type="ECO:0000259" key="6">
    <source>
        <dbReference type="PROSITE" id="PS01179"/>
    </source>
</evidence>
<dbReference type="PROSITE" id="PS01179">
    <property type="entry name" value="PID"/>
    <property type="match status" value="1"/>
</dbReference>
<dbReference type="STRING" id="6669.E9HP32"/>
<dbReference type="HOGENOM" id="CLU_093514_1_0_1"/>
<dbReference type="InterPro" id="IPR048561">
    <property type="entry name" value="Dab_PTB"/>
</dbReference>
<evidence type="ECO:0000256" key="3">
    <source>
        <dbReference type="ARBA" id="ARBA00022490"/>
    </source>
</evidence>
<evidence type="ECO:0000256" key="2">
    <source>
        <dbReference type="ARBA" id="ARBA00022473"/>
    </source>
</evidence>
<feature type="non-terminal residue" evidence="7">
    <location>
        <position position="1"/>
    </location>
</feature>
<name>E9HP32_DAPPU</name>
<evidence type="ECO:0000313" key="8">
    <source>
        <dbReference type="Proteomes" id="UP000000305"/>
    </source>
</evidence>
<dbReference type="AlphaFoldDB" id="E9HP32"/>
<comment type="subcellular location">
    <subcellularLocation>
        <location evidence="1">Cytoplasm</location>
    </subcellularLocation>
</comment>
<evidence type="ECO:0000256" key="5">
    <source>
        <dbReference type="ARBA" id="ARBA00022782"/>
    </source>
</evidence>
<dbReference type="SMART" id="SM00462">
    <property type="entry name" value="PTB"/>
    <property type="match status" value="1"/>
</dbReference>
<keyword evidence="2" id="KW-0217">Developmental protein</keyword>
<dbReference type="PhylomeDB" id="E9HP32"/>
<sequence length="157" mass="17603">RFSGDGVTFRAKLIGVLEVNAPRGDRLCQEALGELKMAIKAAGEHKQRIIICIALDGLRLRDERTGDCLYHHAVHKISFIAQDMADPRAFGYIFGSPDQGHRFFGIKTDKHANLVVVAMRDLFQVVYDLKKKDVEKNKQYSFDGSGNKTVSNKNPLN</sequence>
<dbReference type="Pfam" id="PF00640">
    <property type="entry name" value="PID"/>
    <property type="match status" value="1"/>
</dbReference>
<dbReference type="CDD" id="cd01215">
    <property type="entry name" value="PTB_Dab"/>
    <property type="match status" value="1"/>
</dbReference>
<keyword evidence="8" id="KW-1185">Reference proteome</keyword>
<protein>
    <recommendedName>
        <fullName evidence="6">PID domain-containing protein</fullName>
    </recommendedName>
</protein>